<reference key="2">
    <citation type="submission" date="2011-10" db="EMBL/GenBank/DDBJ databases">
        <title>The genome and transcriptome sequence of Clonorchis sinensis provide insights into the carcinogenic liver fluke.</title>
        <authorList>
            <person name="Wang X."/>
            <person name="Huang Y."/>
            <person name="Chen W."/>
            <person name="Liu H."/>
            <person name="Guo L."/>
            <person name="Chen Y."/>
            <person name="Luo F."/>
            <person name="Zhou W."/>
            <person name="Sun J."/>
            <person name="Mao Q."/>
            <person name="Liang P."/>
            <person name="Zhou C."/>
            <person name="Tian Y."/>
            <person name="Men J."/>
            <person name="Lv X."/>
            <person name="Huang L."/>
            <person name="Zhou J."/>
            <person name="Hu Y."/>
            <person name="Li R."/>
            <person name="Zhang F."/>
            <person name="Lei H."/>
            <person name="Li X."/>
            <person name="Hu X."/>
            <person name="Liang C."/>
            <person name="Xu J."/>
            <person name="Wu Z."/>
            <person name="Yu X."/>
        </authorList>
    </citation>
    <scope>NUCLEOTIDE SEQUENCE</scope>
    <source>
        <strain>Henan</strain>
    </source>
</reference>
<name>G7YTE9_CLOSI</name>
<proteinExistence type="predicted"/>
<evidence type="ECO:0008006" key="4">
    <source>
        <dbReference type="Google" id="ProtNLM"/>
    </source>
</evidence>
<sequence length="155" mass="17280">MTREVNGVEVVLSPKSGSDTSGQLSSRRLSSQVSGKHANPSSLENQHISAVSISTVTQQYIGSQHVDEAHDGKARKEKCRRRLLLSEFSNMIKRPLDIVLNDFQKSVPASNDYDGLRKSLKSQIVKSLRKDRKLWWISKAQEVEKAFATLKACGL</sequence>
<organism evidence="2 3">
    <name type="scientific">Clonorchis sinensis</name>
    <name type="common">Chinese liver fluke</name>
    <dbReference type="NCBI Taxonomy" id="79923"/>
    <lineage>
        <taxon>Eukaryota</taxon>
        <taxon>Metazoa</taxon>
        <taxon>Spiralia</taxon>
        <taxon>Lophotrochozoa</taxon>
        <taxon>Platyhelminthes</taxon>
        <taxon>Trematoda</taxon>
        <taxon>Digenea</taxon>
        <taxon>Opisthorchiida</taxon>
        <taxon>Opisthorchiata</taxon>
        <taxon>Opisthorchiidae</taxon>
        <taxon>Clonorchis</taxon>
    </lineage>
</organism>
<dbReference type="Proteomes" id="UP000008909">
    <property type="component" value="Unassembled WGS sequence"/>
</dbReference>
<dbReference type="AlphaFoldDB" id="G7YTE9"/>
<accession>G7YTE9</accession>
<keyword evidence="3" id="KW-1185">Reference proteome</keyword>
<protein>
    <recommendedName>
        <fullName evidence="4">ATP-binding cassette transporter</fullName>
    </recommendedName>
</protein>
<evidence type="ECO:0000313" key="3">
    <source>
        <dbReference type="Proteomes" id="UP000008909"/>
    </source>
</evidence>
<feature type="compositionally biased region" description="Low complexity" evidence="1">
    <location>
        <begin position="21"/>
        <end position="35"/>
    </location>
</feature>
<dbReference type="EMBL" id="DF144191">
    <property type="protein sequence ID" value="GAA56229.1"/>
    <property type="molecule type" value="Genomic_DNA"/>
</dbReference>
<evidence type="ECO:0000256" key="1">
    <source>
        <dbReference type="SAM" id="MobiDB-lite"/>
    </source>
</evidence>
<feature type="region of interest" description="Disordered" evidence="1">
    <location>
        <begin position="1"/>
        <end position="46"/>
    </location>
</feature>
<reference evidence="2" key="1">
    <citation type="journal article" date="2011" name="Genome Biol.">
        <title>The draft genome of the carcinogenic human liver fluke Clonorchis sinensis.</title>
        <authorList>
            <person name="Wang X."/>
            <person name="Chen W."/>
            <person name="Huang Y."/>
            <person name="Sun J."/>
            <person name="Men J."/>
            <person name="Liu H."/>
            <person name="Luo F."/>
            <person name="Guo L."/>
            <person name="Lv X."/>
            <person name="Deng C."/>
            <person name="Zhou C."/>
            <person name="Fan Y."/>
            <person name="Li X."/>
            <person name="Huang L."/>
            <person name="Hu Y."/>
            <person name="Liang C."/>
            <person name="Hu X."/>
            <person name="Xu J."/>
            <person name="Yu X."/>
        </authorList>
    </citation>
    <scope>NUCLEOTIDE SEQUENCE [LARGE SCALE GENOMIC DNA]</scope>
    <source>
        <strain evidence="2">Henan</strain>
    </source>
</reference>
<gene>
    <name evidence="2" type="ORF">CLF_110330</name>
</gene>
<evidence type="ECO:0000313" key="2">
    <source>
        <dbReference type="EMBL" id="GAA56229.1"/>
    </source>
</evidence>